<proteinExistence type="inferred from homology"/>
<sequence length="207" mass="23755">MKIKVPNCMAVTIQDRRWFVVRVKGGMADSVFAELREAGYDVYLPRRRYDKQNRRLRVLTERSEPLMPNYVFIVHPRPEQVADDWSEVRGINGVVGPLKGAVGPLLIPAKVIEVMMTAEFEGVYDETKAAKRARGETDRSRLEKRFGIGRQFIVTEGPFATFLAEVETLTHDDRVKALVNIFGRMTPVEFEPDHLEDLPKKRKRKVA</sequence>
<dbReference type="CDD" id="cd06091">
    <property type="entry name" value="KOW_NusG"/>
    <property type="match status" value="1"/>
</dbReference>
<dbReference type="InterPro" id="IPR008991">
    <property type="entry name" value="Translation_prot_SH3-like_sf"/>
</dbReference>
<dbReference type="Proteomes" id="UP001595583">
    <property type="component" value="Unassembled WGS sequence"/>
</dbReference>
<keyword evidence="4" id="KW-0806">Transcription termination</keyword>
<name>A0ABV7KEH6_9HYPH</name>
<dbReference type="InterPro" id="IPR043425">
    <property type="entry name" value="NusG-like"/>
</dbReference>
<evidence type="ECO:0000259" key="5">
    <source>
        <dbReference type="SMART" id="SM00738"/>
    </source>
</evidence>
<dbReference type="PANTHER" id="PTHR30265">
    <property type="entry name" value="RHO-INTERACTING TRANSCRIPTION TERMINATION FACTOR NUSG"/>
    <property type="match status" value="1"/>
</dbReference>
<dbReference type="EMBL" id="JBHRTK010000019">
    <property type="protein sequence ID" value="MFC3208186.1"/>
    <property type="molecule type" value="Genomic_DNA"/>
</dbReference>
<keyword evidence="1 4" id="KW-0889">Transcription antitermination</keyword>
<evidence type="ECO:0000256" key="3">
    <source>
        <dbReference type="ARBA" id="ARBA00023163"/>
    </source>
</evidence>
<dbReference type="SMART" id="SM00738">
    <property type="entry name" value="NGN"/>
    <property type="match status" value="1"/>
</dbReference>
<keyword evidence="2 4" id="KW-0805">Transcription regulation</keyword>
<dbReference type="InterPro" id="IPR014722">
    <property type="entry name" value="Rib_uL2_dom2"/>
</dbReference>
<comment type="similarity">
    <text evidence="4">Belongs to the NusG family.</text>
</comment>
<dbReference type="RefSeq" id="WP_378223133.1">
    <property type="nucleotide sequence ID" value="NZ_JBHRTK010000019.1"/>
</dbReference>
<dbReference type="SUPFAM" id="SSF82679">
    <property type="entry name" value="N-utilization substance G protein NusG, N-terminal domain"/>
    <property type="match status" value="1"/>
</dbReference>
<comment type="function">
    <text evidence="4">Participates in transcription elongation, termination and antitermination.</text>
</comment>
<dbReference type="Pfam" id="PF02357">
    <property type="entry name" value="NusG"/>
    <property type="match status" value="1"/>
</dbReference>
<dbReference type="InterPro" id="IPR006645">
    <property type="entry name" value="NGN-like_dom"/>
</dbReference>
<comment type="caution">
    <text evidence="6">The sequence shown here is derived from an EMBL/GenBank/DDBJ whole genome shotgun (WGS) entry which is preliminary data.</text>
</comment>
<evidence type="ECO:0000256" key="1">
    <source>
        <dbReference type="ARBA" id="ARBA00022814"/>
    </source>
</evidence>
<gene>
    <name evidence="6" type="ORF">ACFOHJ_18340</name>
</gene>
<evidence type="ECO:0000313" key="7">
    <source>
        <dbReference type="Proteomes" id="UP001595583"/>
    </source>
</evidence>
<evidence type="ECO:0000256" key="2">
    <source>
        <dbReference type="ARBA" id="ARBA00023015"/>
    </source>
</evidence>
<keyword evidence="7" id="KW-1185">Reference proteome</keyword>
<protein>
    <recommendedName>
        <fullName evidence="4">Transcription termination/antitermination protein NusG</fullName>
    </recommendedName>
</protein>
<dbReference type="InterPro" id="IPR036735">
    <property type="entry name" value="NGN_dom_sf"/>
</dbReference>
<evidence type="ECO:0000313" key="6">
    <source>
        <dbReference type="EMBL" id="MFC3208186.1"/>
    </source>
</evidence>
<dbReference type="InterPro" id="IPR001062">
    <property type="entry name" value="Transcrpt_antiterm_NusG"/>
</dbReference>
<dbReference type="PANTHER" id="PTHR30265:SF4">
    <property type="entry name" value="KOW MOTIF FAMILY PROTEIN, EXPRESSED"/>
    <property type="match status" value="1"/>
</dbReference>
<dbReference type="Gene3D" id="3.30.70.940">
    <property type="entry name" value="NusG, N-terminal domain"/>
    <property type="match status" value="1"/>
</dbReference>
<feature type="domain" description="NusG-like N-terminal" evidence="5">
    <location>
        <begin position="15"/>
        <end position="119"/>
    </location>
</feature>
<dbReference type="SUPFAM" id="SSF50104">
    <property type="entry name" value="Translation proteins SH3-like domain"/>
    <property type="match status" value="1"/>
</dbReference>
<dbReference type="Gene3D" id="2.30.30.30">
    <property type="match status" value="1"/>
</dbReference>
<accession>A0ABV7KEH6</accession>
<organism evidence="6 7">
    <name type="scientific">Aquamicrobium soli</name>
    <dbReference type="NCBI Taxonomy" id="1811518"/>
    <lineage>
        <taxon>Bacteria</taxon>
        <taxon>Pseudomonadati</taxon>
        <taxon>Pseudomonadota</taxon>
        <taxon>Alphaproteobacteria</taxon>
        <taxon>Hyphomicrobiales</taxon>
        <taxon>Phyllobacteriaceae</taxon>
        <taxon>Aquamicrobium</taxon>
    </lineage>
</organism>
<dbReference type="PRINTS" id="PR00338">
    <property type="entry name" value="NUSGTNSCPFCT"/>
</dbReference>
<reference evidence="7" key="1">
    <citation type="journal article" date="2019" name="Int. J. Syst. Evol. Microbiol.">
        <title>The Global Catalogue of Microorganisms (GCM) 10K type strain sequencing project: providing services to taxonomists for standard genome sequencing and annotation.</title>
        <authorList>
            <consortium name="The Broad Institute Genomics Platform"/>
            <consortium name="The Broad Institute Genome Sequencing Center for Infectious Disease"/>
            <person name="Wu L."/>
            <person name="Ma J."/>
        </authorList>
    </citation>
    <scope>NUCLEOTIDE SEQUENCE [LARGE SCALE GENOMIC DNA]</scope>
    <source>
        <strain evidence="7">KCTC 52165</strain>
    </source>
</reference>
<evidence type="ECO:0000256" key="4">
    <source>
        <dbReference type="RuleBase" id="RU000538"/>
    </source>
</evidence>
<keyword evidence="3 4" id="KW-0804">Transcription</keyword>